<keyword evidence="9" id="KW-1185">Reference proteome</keyword>
<name>A0ABW2XL75_9ACTN</name>
<dbReference type="PROSITE" id="PS00211">
    <property type="entry name" value="ABC_TRANSPORTER_1"/>
    <property type="match status" value="1"/>
</dbReference>
<evidence type="ECO:0000256" key="5">
    <source>
        <dbReference type="SAM" id="Phobius"/>
    </source>
</evidence>
<feature type="transmembrane region" description="Helical" evidence="5">
    <location>
        <begin position="136"/>
        <end position="156"/>
    </location>
</feature>
<keyword evidence="3 5" id="KW-1133">Transmembrane helix</keyword>
<comment type="subcellular location">
    <subcellularLocation>
        <location evidence="1">Cell membrane</location>
        <topology evidence="1">Multi-pass membrane protein</topology>
    </subcellularLocation>
</comment>
<evidence type="ECO:0000313" key="9">
    <source>
        <dbReference type="Proteomes" id="UP001597063"/>
    </source>
</evidence>
<dbReference type="InterPro" id="IPR003439">
    <property type="entry name" value="ABC_transporter-like_ATP-bd"/>
</dbReference>
<dbReference type="Proteomes" id="UP001597063">
    <property type="component" value="Unassembled WGS sequence"/>
</dbReference>
<evidence type="ECO:0000256" key="3">
    <source>
        <dbReference type="ARBA" id="ARBA00022989"/>
    </source>
</evidence>
<dbReference type="SUPFAM" id="SSF90123">
    <property type="entry name" value="ABC transporter transmembrane region"/>
    <property type="match status" value="1"/>
</dbReference>
<accession>A0ABW2XL75</accession>
<dbReference type="PROSITE" id="PS50929">
    <property type="entry name" value="ABC_TM1F"/>
    <property type="match status" value="1"/>
</dbReference>
<dbReference type="PANTHER" id="PTHR43394:SF1">
    <property type="entry name" value="ATP-BINDING CASSETTE SUB-FAMILY B MEMBER 10, MITOCHONDRIAL"/>
    <property type="match status" value="1"/>
</dbReference>
<dbReference type="InterPro" id="IPR011527">
    <property type="entry name" value="ABC1_TM_dom"/>
</dbReference>
<dbReference type="Pfam" id="PF00005">
    <property type="entry name" value="ABC_tran"/>
    <property type="match status" value="1"/>
</dbReference>
<dbReference type="InterPro" id="IPR039421">
    <property type="entry name" value="Type_1_exporter"/>
</dbReference>
<feature type="transmembrane region" description="Helical" evidence="5">
    <location>
        <begin position="60"/>
        <end position="78"/>
    </location>
</feature>
<dbReference type="SUPFAM" id="SSF52540">
    <property type="entry name" value="P-loop containing nucleoside triphosphate hydrolases"/>
    <property type="match status" value="1"/>
</dbReference>
<sequence length="566" mass="56829">MKAEVPTGRSVLRGAIRSQRRDVAVSAVLASAHQVGETLVPVLIGVAIDQAIAGDDGRALVLWLAVLAAVYVALSWGFRIGAGAGERAGARAAHALRVALVERVLDPRGGAGTGRLPGALAAVATEDARRVGAVNVALMAGIAALVGIASGAAVLLSISVPLGLVVVLGTPLLLWLGHALSRPLERRSRAEQERAAHASAVAADLVAGLRVLKGVGAESAAVERYRRTSGESLAATLRAARAEAWQNGTVLALTGLFIALVALVGGRLAAQGEVSLGQLVSAVGLALLLLGPLSVLAWVNAELAQGRASAARIADVLASPSAVPDGDGAPPAPVAGHVRLRGVASGSLRSVDLEARPGELLGVVAPDPRDAAALLRCLGRETDPDAGTVELDGVPLAALRPAAVRAAILVAPHDADLFAGGLVANVAAAAPPSADLDRAMAAAGADEVAAVLGRRGDGAGSVGEQGRALSGGQRQRVALARALAADAPVLVLHDPTTAVDAVTEARVAEGVRALRRGRTTVVVTTSPALLAVTDRVVLVSGGRTEDAATHAELAARHDGYRATVLS</sequence>
<dbReference type="InterPro" id="IPR027417">
    <property type="entry name" value="P-loop_NTPase"/>
</dbReference>
<dbReference type="RefSeq" id="WP_378323525.1">
    <property type="nucleotide sequence ID" value="NZ_JBHTGP010000012.1"/>
</dbReference>
<evidence type="ECO:0000256" key="4">
    <source>
        <dbReference type="ARBA" id="ARBA00023136"/>
    </source>
</evidence>
<keyword evidence="2 5" id="KW-0812">Transmembrane</keyword>
<evidence type="ECO:0000259" key="7">
    <source>
        <dbReference type="PROSITE" id="PS50929"/>
    </source>
</evidence>
<keyword evidence="4 5" id="KW-0472">Membrane</keyword>
<feature type="transmembrane region" description="Helical" evidence="5">
    <location>
        <begin position="23"/>
        <end position="48"/>
    </location>
</feature>
<feature type="domain" description="ABC transmembrane type-1" evidence="7">
    <location>
        <begin position="24"/>
        <end position="305"/>
    </location>
</feature>
<dbReference type="PANTHER" id="PTHR43394">
    <property type="entry name" value="ATP-DEPENDENT PERMEASE MDL1, MITOCHONDRIAL"/>
    <property type="match status" value="1"/>
</dbReference>
<dbReference type="PROSITE" id="PS50893">
    <property type="entry name" value="ABC_TRANSPORTER_2"/>
    <property type="match status" value="1"/>
</dbReference>
<feature type="domain" description="ABC transporter" evidence="6">
    <location>
        <begin position="311"/>
        <end position="566"/>
    </location>
</feature>
<reference evidence="9" key="1">
    <citation type="journal article" date="2019" name="Int. J. Syst. Evol. Microbiol.">
        <title>The Global Catalogue of Microorganisms (GCM) 10K type strain sequencing project: providing services to taxonomists for standard genome sequencing and annotation.</title>
        <authorList>
            <consortium name="The Broad Institute Genomics Platform"/>
            <consortium name="The Broad Institute Genome Sequencing Center for Infectious Disease"/>
            <person name="Wu L."/>
            <person name="Ma J."/>
        </authorList>
    </citation>
    <scope>NUCLEOTIDE SEQUENCE [LARGE SCALE GENOMIC DNA]</scope>
    <source>
        <strain evidence="9">JCM 9371</strain>
    </source>
</reference>
<dbReference type="InterPro" id="IPR017871">
    <property type="entry name" value="ABC_transporter-like_CS"/>
</dbReference>
<evidence type="ECO:0000259" key="6">
    <source>
        <dbReference type="PROSITE" id="PS50893"/>
    </source>
</evidence>
<evidence type="ECO:0000256" key="2">
    <source>
        <dbReference type="ARBA" id="ARBA00022692"/>
    </source>
</evidence>
<comment type="caution">
    <text evidence="8">The sequence shown here is derived from an EMBL/GenBank/DDBJ whole genome shotgun (WGS) entry which is preliminary data.</text>
</comment>
<dbReference type="Pfam" id="PF00664">
    <property type="entry name" value="ABC_membrane"/>
    <property type="match status" value="1"/>
</dbReference>
<dbReference type="Gene3D" id="1.20.1560.10">
    <property type="entry name" value="ABC transporter type 1, transmembrane domain"/>
    <property type="match status" value="1"/>
</dbReference>
<dbReference type="EMBL" id="JBHTGP010000012">
    <property type="protein sequence ID" value="MFD0687243.1"/>
    <property type="molecule type" value="Genomic_DNA"/>
</dbReference>
<organism evidence="8 9">
    <name type="scientific">Actinomadura fibrosa</name>
    <dbReference type="NCBI Taxonomy" id="111802"/>
    <lineage>
        <taxon>Bacteria</taxon>
        <taxon>Bacillati</taxon>
        <taxon>Actinomycetota</taxon>
        <taxon>Actinomycetes</taxon>
        <taxon>Streptosporangiales</taxon>
        <taxon>Thermomonosporaceae</taxon>
        <taxon>Actinomadura</taxon>
    </lineage>
</organism>
<evidence type="ECO:0000313" key="8">
    <source>
        <dbReference type="EMBL" id="MFD0687243.1"/>
    </source>
</evidence>
<dbReference type="Gene3D" id="3.40.50.300">
    <property type="entry name" value="P-loop containing nucleotide triphosphate hydrolases"/>
    <property type="match status" value="1"/>
</dbReference>
<proteinExistence type="predicted"/>
<dbReference type="InterPro" id="IPR036640">
    <property type="entry name" value="ABC1_TM_sf"/>
</dbReference>
<feature type="transmembrane region" description="Helical" evidence="5">
    <location>
        <begin position="162"/>
        <end position="180"/>
    </location>
</feature>
<feature type="transmembrane region" description="Helical" evidence="5">
    <location>
        <begin position="250"/>
        <end position="270"/>
    </location>
</feature>
<feature type="transmembrane region" description="Helical" evidence="5">
    <location>
        <begin position="276"/>
        <end position="299"/>
    </location>
</feature>
<evidence type="ECO:0000256" key="1">
    <source>
        <dbReference type="ARBA" id="ARBA00004651"/>
    </source>
</evidence>
<dbReference type="CDD" id="cd07346">
    <property type="entry name" value="ABC_6TM_exporters"/>
    <property type="match status" value="1"/>
</dbReference>
<protein>
    <submittedName>
        <fullName evidence="8">ABC transporter transmembrane domain-containing protein</fullName>
    </submittedName>
</protein>
<gene>
    <name evidence="8" type="ORF">ACFQZM_22280</name>
</gene>